<evidence type="ECO:0000256" key="1">
    <source>
        <dbReference type="SAM" id="Phobius"/>
    </source>
</evidence>
<accession>A0A7W7YBU0</accession>
<dbReference type="RefSeq" id="WP_184340232.1">
    <property type="nucleotide sequence ID" value="NZ_JACHIG010000005.1"/>
</dbReference>
<dbReference type="SUPFAM" id="SSF54523">
    <property type="entry name" value="Pili subunits"/>
    <property type="match status" value="1"/>
</dbReference>
<keyword evidence="1" id="KW-0812">Transmembrane</keyword>
<evidence type="ECO:0000313" key="2">
    <source>
        <dbReference type="EMBL" id="MBB5033323.1"/>
    </source>
</evidence>
<gene>
    <name evidence="2" type="ORF">HNQ65_002906</name>
</gene>
<feature type="transmembrane region" description="Helical" evidence="1">
    <location>
        <begin position="12"/>
        <end position="34"/>
    </location>
</feature>
<proteinExistence type="predicted"/>
<dbReference type="Pfam" id="PF07963">
    <property type="entry name" value="N_methyl"/>
    <property type="match status" value="1"/>
</dbReference>
<sequence>MSLSAPRSRGFSLIEMLVVITIVVMLLALATPALTRTMQASRLSAAGEAMVGSLSEAQQTASSTNSPVEIRFFSFAEDQDQSPVYHAYQLFKITQVNQGGNGGAVNIQEVMTPVGNLVRLPEGIIIPADDTLSGAIYTKGGGVNDTKPGSSSGYSGVNGAKYNAIRFMPDGSCLVVGAATQGGMAVTTTPKDLSKNCFTLTFGSGTPVTQANLPKNFFVIQIDPYTGKVRSYKPGF</sequence>
<keyword evidence="3" id="KW-1185">Reference proteome</keyword>
<dbReference type="EMBL" id="JACHIG010000005">
    <property type="protein sequence ID" value="MBB5033323.1"/>
    <property type="molecule type" value="Genomic_DNA"/>
</dbReference>
<dbReference type="NCBIfam" id="TIGR02596">
    <property type="entry name" value="Verru_Chthon cassette protein D"/>
    <property type="match status" value="1"/>
</dbReference>
<dbReference type="Gene3D" id="3.30.700.10">
    <property type="entry name" value="Glycoprotein, Type 4 Pilin"/>
    <property type="match status" value="1"/>
</dbReference>
<dbReference type="AlphaFoldDB" id="A0A7W7YBU0"/>
<evidence type="ECO:0000313" key="3">
    <source>
        <dbReference type="Proteomes" id="UP000590740"/>
    </source>
</evidence>
<name>A0A7W7YBU0_9BACT</name>
<keyword evidence="1" id="KW-0472">Membrane</keyword>
<dbReference type="InterPro" id="IPR019836">
    <property type="entry name" value="Verru/Chthon_D"/>
</dbReference>
<protein>
    <submittedName>
        <fullName evidence="2">Uncharacterized protein (TIGR02596 family)</fullName>
    </submittedName>
</protein>
<dbReference type="InterPro" id="IPR045584">
    <property type="entry name" value="Pilin-like"/>
</dbReference>
<keyword evidence="1" id="KW-1133">Transmembrane helix</keyword>
<reference evidence="2 3" key="1">
    <citation type="submission" date="2020-08" db="EMBL/GenBank/DDBJ databases">
        <title>Genomic Encyclopedia of Type Strains, Phase IV (KMG-IV): sequencing the most valuable type-strain genomes for metagenomic binning, comparative biology and taxonomic classification.</title>
        <authorList>
            <person name="Goeker M."/>
        </authorList>
    </citation>
    <scope>NUCLEOTIDE SEQUENCE [LARGE SCALE GENOMIC DNA]</scope>
    <source>
        <strain evidence="2 3">DSM 12252</strain>
    </source>
</reference>
<dbReference type="InterPro" id="IPR012902">
    <property type="entry name" value="N_methyl_site"/>
</dbReference>
<dbReference type="NCBIfam" id="TIGR02532">
    <property type="entry name" value="IV_pilin_GFxxxE"/>
    <property type="match status" value="1"/>
</dbReference>
<comment type="caution">
    <text evidence="2">The sequence shown here is derived from an EMBL/GenBank/DDBJ whole genome shotgun (WGS) entry which is preliminary data.</text>
</comment>
<dbReference type="Proteomes" id="UP000590740">
    <property type="component" value="Unassembled WGS sequence"/>
</dbReference>
<dbReference type="PROSITE" id="PS00409">
    <property type="entry name" value="PROKAR_NTER_METHYL"/>
    <property type="match status" value="1"/>
</dbReference>
<organism evidence="2 3">
    <name type="scientific">Prosthecobacter vanneervenii</name>
    <dbReference type="NCBI Taxonomy" id="48466"/>
    <lineage>
        <taxon>Bacteria</taxon>
        <taxon>Pseudomonadati</taxon>
        <taxon>Verrucomicrobiota</taxon>
        <taxon>Verrucomicrobiia</taxon>
        <taxon>Verrucomicrobiales</taxon>
        <taxon>Verrucomicrobiaceae</taxon>
        <taxon>Prosthecobacter</taxon>
    </lineage>
</organism>